<protein>
    <submittedName>
        <fullName evidence="2">Uncharacterized protein</fullName>
    </submittedName>
</protein>
<feature type="transmembrane region" description="Helical" evidence="1">
    <location>
        <begin position="52"/>
        <end position="69"/>
    </location>
</feature>
<keyword evidence="3" id="KW-1185">Reference proteome</keyword>
<organism evidence="2 3">
    <name type="scientific">Microbacterium candidum</name>
    <dbReference type="NCBI Taxonomy" id="3041922"/>
    <lineage>
        <taxon>Bacteria</taxon>
        <taxon>Bacillati</taxon>
        <taxon>Actinomycetota</taxon>
        <taxon>Actinomycetes</taxon>
        <taxon>Micrococcales</taxon>
        <taxon>Microbacteriaceae</taxon>
        <taxon>Microbacterium</taxon>
    </lineage>
</organism>
<proteinExistence type="predicted"/>
<gene>
    <name evidence="2" type="ORF">QSV35_12695</name>
</gene>
<accession>A0ABT7N0I1</accession>
<name>A0ABT7N0I1_9MICO</name>
<keyword evidence="1" id="KW-0812">Transmembrane</keyword>
<feature type="transmembrane region" description="Helical" evidence="1">
    <location>
        <begin position="20"/>
        <end position="40"/>
    </location>
</feature>
<keyword evidence="1" id="KW-0472">Membrane</keyword>
<evidence type="ECO:0000313" key="2">
    <source>
        <dbReference type="EMBL" id="MDL9980192.1"/>
    </source>
</evidence>
<dbReference type="EMBL" id="JASXSZ010000004">
    <property type="protein sequence ID" value="MDL9980192.1"/>
    <property type="molecule type" value="Genomic_DNA"/>
</dbReference>
<comment type="caution">
    <text evidence="2">The sequence shown here is derived from an EMBL/GenBank/DDBJ whole genome shotgun (WGS) entry which is preliminary data.</text>
</comment>
<keyword evidence="1" id="KW-1133">Transmembrane helix</keyword>
<dbReference type="RefSeq" id="WP_286289147.1">
    <property type="nucleotide sequence ID" value="NZ_JASXSZ010000004.1"/>
</dbReference>
<evidence type="ECO:0000256" key="1">
    <source>
        <dbReference type="SAM" id="Phobius"/>
    </source>
</evidence>
<dbReference type="Proteomes" id="UP001235064">
    <property type="component" value="Unassembled WGS sequence"/>
</dbReference>
<sequence length="80" mass="8524">MPGRSGQAGGRVAAHRGRTLAVCIALHAVLLGALITGMVLDLVDGTRLGPMLIGAYVAASLVLTTAMFWPDLRRFWYTID</sequence>
<evidence type="ECO:0000313" key="3">
    <source>
        <dbReference type="Proteomes" id="UP001235064"/>
    </source>
</evidence>
<reference evidence="2 3" key="1">
    <citation type="submission" date="2023-06" db="EMBL/GenBank/DDBJ databases">
        <title>Microbacterium sp. nov., isolated from a waste landfill.</title>
        <authorList>
            <person name="Wen W."/>
        </authorList>
    </citation>
    <scope>NUCLEOTIDE SEQUENCE [LARGE SCALE GENOMIC DNA]</scope>
    <source>
        <strain evidence="2 3">ASV49</strain>
    </source>
</reference>